<feature type="domain" description="AAA+ ATPase" evidence="1">
    <location>
        <begin position="113"/>
        <end position="245"/>
    </location>
</feature>
<dbReference type="InterPro" id="IPR003593">
    <property type="entry name" value="AAA+_ATPase"/>
</dbReference>
<accession>A0A3A4NZF7</accession>
<dbReference type="InterPro" id="IPR050168">
    <property type="entry name" value="AAA_ATPase_domain"/>
</dbReference>
<keyword evidence="2" id="KW-0547">Nucleotide-binding</keyword>
<proteinExistence type="predicted"/>
<dbReference type="GO" id="GO:0016887">
    <property type="term" value="F:ATP hydrolysis activity"/>
    <property type="evidence" value="ECO:0007669"/>
    <property type="project" value="InterPro"/>
</dbReference>
<name>A0A3A4NZF7_ABYX5</name>
<dbReference type="PANTHER" id="PTHR23077">
    <property type="entry name" value="AAA-FAMILY ATPASE"/>
    <property type="match status" value="1"/>
</dbReference>
<dbReference type="CDD" id="cd19481">
    <property type="entry name" value="RecA-like_protease"/>
    <property type="match status" value="1"/>
</dbReference>
<comment type="caution">
    <text evidence="2">The sequence shown here is derived from an EMBL/GenBank/DDBJ whole genome shotgun (WGS) entry which is preliminary data.</text>
</comment>
<gene>
    <name evidence="2" type="ORF">C4520_06050</name>
</gene>
<keyword evidence="2" id="KW-0067">ATP-binding</keyword>
<dbReference type="EMBL" id="QZKU01000045">
    <property type="protein sequence ID" value="RJP23516.1"/>
    <property type="molecule type" value="Genomic_DNA"/>
</dbReference>
<dbReference type="InterPro" id="IPR003959">
    <property type="entry name" value="ATPase_AAA_core"/>
</dbReference>
<sequence length="322" mass="36800">MATAEQIKSLIRCHFSEDPERFYTIALQVAAYEAQQGHGALAHDIRKMVDEARSENRLTLLKFPQDLRGLVLSGEPDVSQATLVLPLALQKRIKRIIHEYRQRQKLKEHGLMPRRKIMLVGPPGTGKTMSARVLAHELRMPLHTIQVDRLVTKFMGETSAKLRQIFDLVQRDLGVYLFDEFDAIGGERTLENDVGEMRRVLNSFLQFIEQDVSDSLIITATNSPKLLDRALFRRFDDVLYYDQPKENERRRLMQNVLGSFLASRFAWKSVLAESEGLSHAEIDQACRDAIKEVILADLGKVKATLLLQMLKERQSSHGKHKG</sequence>
<dbReference type="Proteomes" id="UP000265882">
    <property type="component" value="Unassembled WGS sequence"/>
</dbReference>
<organism evidence="2 3">
    <name type="scientific">Abyssobacteria bacterium (strain SURF_5)</name>
    <dbReference type="NCBI Taxonomy" id="2093360"/>
    <lineage>
        <taxon>Bacteria</taxon>
        <taxon>Pseudomonadati</taxon>
        <taxon>Candidatus Hydrogenedentota</taxon>
        <taxon>Candidatus Abyssobacteria</taxon>
    </lineage>
</organism>
<evidence type="ECO:0000259" key="1">
    <source>
        <dbReference type="SMART" id="SM00382"/>
    </source>
</evidence>
<evidence type="ECO:0000313" key="3">
    <source>
        <dbReference type="Proteomes" id="UP000265882"/>
    </source>
</evidence>
<dbReference type="Pfam" id="PF00004">
    <property type="entry name" value="AAA"/>
    <property type="match status" value="1"/>
</dbReference>
<dbReference type="GO" id="GO:0005524">
    <property type="term" value="F:ATP binding"/>
    <property type="evidence" value="ECO:0007669"/>
    <property type="project" value="UniProtKB-KW"/>
</dbReference>
<dbReference type="SUPFAM" id="SSF52540">
    <property type="entry name" value="P-loop containing nucleoside triphosphate hydrolases"/>
    <property type="match status" value="1"/>
</dbReference>
<dbReference type="SMART" id="SM00382">
    <property type="entry name" value="AAA"/>
    <property type="match status" value="1"/>
</dbReference>
<dbReference type="AlphaFoldDB" id="A0A3A4NZF7"/>
<reference evidence="2 3" key="1">
    <citation type="journal article" date="2017" name="ISME J.">
        <title>Energy and carbon metabolisms in a deep terrestrial subsurface fluid microbial community.</title>
        <authorList>
            <person name="Momper L."/>
            <person name="Jungbluth S.P."/>
            <person name="Lee M.D."/>
            <person name="Amend J.P."/>
        </authorList>
    </citation>
    <scope>NUCLEOTIDE SEQUENCE [LARGE SCALE GENOMIC DNA]</scope>
    <source>
        <strain evidence="2">SURF_5</strain>
    </source>
</reference>
<dbReference type="PANTHER" id="PTHR23077:SF198">
    <property type="entry name" value="ATP-DEPENDENT ZINC METALLOPROTEASE FTSH"/>
    <property type="match status" value="1"/>
</dbReference>
<dbReference type="InterPro" id="IPR027417">
    <property type="entry name" value="P-loop_NTPase"/>
</dbReference>
<dbReference type="Gene3D" id="3.40.50.300">
    <property type="entry name" value="P-loop containing nucleotide triphosphate hydrolases"/>
    <property type="match status" value="1"/>
</dbReference>
<evidence type="ECO:0000313" key="2">
    <source>
        <dbReference type="EMBL" id="RJP23516.1"/>
    </source>
</evidence>
<protein>
    <submittedName>
        <fullName evidence="2">ATP-binding protein</fullName>
    </submittedName>
</protein>